<keyword evidence="2" id="KW-1185">Reference proteome</keyword>
<dbReference type="Proteomes" id="UP001196413">
    <property type="component" value="Unassembled WGS sequence"/>
</dbReference>
<sequence length="83" mass="9617">MIDSKEDEIAIERLSMRNSNKRHNQDSLVTARSTLDTSFIGEAHRSELDIFSDRNVRRFMNYTIFPTTTHHLALSKHNAIEKG</sequence>
<reference evidence="1" key="1">
    <citation type="submission" date="2021-06" db="EMBL/GenBank/DDBJ databases">
        <title>Parelaphostrongylus tenuis whole genome reference sequence.</title>
        <authorList>
            <person name="Garwood T.J."/>
            <person name="Larsen P.A."/>
            <person name="Fountain-Jones N.M."/>
            <person name="Garbe J.R."/>
            <person name="Macchietto M.G."/>
            <person name="Kania S.A."/>
            <person name="Gerhold R.W."/>
            <person name="Richards J.E."/>
            <person name="Wolf T.M."/>
        </authorList>
    </citation>
    <scope>NUCLEOTIDE SEQUENCE</scope>
    <source>
        <strain evidence="1">MNPRO001-30</strain>
        <tissue evidence="1">Meninges</tissue>
    </source>
</reference>
<evidence type="ECO:0000313" key="2">
    <source>
        <dbReference type="Proteomes" id="UP001196413"/>
    </source>
</evidence>
<dbReference type="EMBL" id="JAHQIW010002830">
    <property type="protein sequence ID" value="KAJ1356491.1"/>
    <property type="molecule type" value="Genomic_DNA"/>
</dbReference>
<organism evidence="1 2">
    <name type="scientific">Parelaphostrongylus tenuis</name>
    <name type="common">Meningeal worm</name>
    <dbReference type="NCBI Taxonomy" id="148309"/>
    <lineage>
        <taxon>Eukaryota</taxon>
        <taxon>Metazoa</taxon>
        <taxon>Ecdysozoa</taxon>
        <taxon>Nematoda</taxon>
        <taxon>Chromadorea</taxon>
        <taxon>Rhabditida</taxon>
        <taxon>Rhabditina</taxon>
        <taxon>Rhabditomorpha</taxon>
        <taxon>Strongyloidea</taxon>
        <taxon>Metastrongylidae</taxon>
        <taxon>Parelaphostrongylus</taxon>
    </lineage>
</organism>
<name>A0AAD5MYN5_PARTN</name>
<accession>A0AAD5MYN5</accession>
<gene>
    <name evidence="1" type="ORF">KIN20_014224</name>
</gene>
<proteinExistence type="predicted"/>
<dbReference type="AlphaFoldDB" id="A0AAD5MYN5"/>
<protein>
    <submittedName>
        <fullName evidence="1">Uncharacterized protein</fullName>
    </submittedName>
</protein>
<comment type="caution">
    <text evidence="1">The sequence shown here is derived from an EMBL/GenBank/DDBJ whole genome shotgun (WGS) entry which is preliminary data.</text>
</comment>
<evidence type="ECO:0000313" key="1">
    <source>
        <dbReference type="EMBL" id="KAJ1356491.1"/>
    </source>
</evidence>